<dbReference type="AlphaFoldDB" id="A0A5C4RTC1"/>
<evidence type="ECO:0000256" key="11">
    <source>
        <dbReference type="PIRSR" id="PIRSR604329-50"/>
    </source>
</evidence>
<accession>A0A5C4RTC1</accession>
<comment type="function">
    <text evidence="10">Heme chaperone required for the biogenesis of c-type cytochromes. Transiently binds heme delivered by CcmC and transfers the heme to apo-cytochromes in a process facilitated by CcmF and CcmH.</text>
</comment>
<reference evidence="14 15" key="1">
    <citation type="submission" date="2019-03" db="EMBL/GenBank/DDBJ databases">
        <title>Arenimonas daejeonensis sp. nov., isolated from compost.</title>
        <authorList>
            <person name="Jeon C.O."/>
        </authorList>
    </citation>
    <scope>NUCLEOTIDE SEQUENCE [LARGE SCALE GENOMIC DNA]</scope>
    <source>
        <strain evidence="14 15">R29</strain>
    </source>
</reference>
<dbReference type="InterPro" id="IPR012340">
    <property type="entry name" value="NA-bd_OB-fold"/>
</dbReference>
<evidence type="ECO:0000256" key="12">
    <source>
        <dbReference type="SAM" id="MobiDB-lite"/>
    </source>
</evidence>
<dbReference type="NCBIfam" id="NF009731">
    <property type="entry name" value="PRK13254.1-5"/>
    <property type="match status" value="1"/>
</dbReference>
<dbReference type="NCBIfam" id="NF009727">
    <property type="entry name" value="PRK13254.1-1"/>
    <property type="match status" value="1"/>
</dbReference>
<dbReference type="Proteomes" id="UP000305760">
    <property type="component" value="Unassembled WGS sequence"/>
</dbReference>
<keyword evidence="7 10" id="KW-1133">Transmembrane helix</keyword>
<evidence type="ECO:0000256" key="13">
    <source>
        <dbReference type="SAM" id="SignalP"/>
    </source>
</evidence>
<feature type="compositionally biased region" description="Basic and acidic residues" evidence="12">
    <location>
        <begin position="137"/>
        <end position="150"/>
    </location>
</feature>
<dbReference type="InterPro" id="IPR036127">
    <property type="entry name" value="CcmE-like_sf"/>
</dbReference>
<organism evidence="14 15">
    <name type="scientific">Arenimonas terrae</name>
    <dbReference type="NCBI Taxonomy" id="2546226"/>
    <lineage>
        <taxon>Bacteria</taxon>
        <taxon>Pseudomonadati</taxon>
        <taxon>Pseudomonadota</taxon>
        <taxon>Gammaproteobacteria</taxon>
        <taxon>Lysobacterales</taxon>
        <taxon>Lysobacteraceae</taxon>
        <taxon>Arenimonas</taxon>
    </lineage>
</organism>
<comment type="similarity">
    <text evidence="10">Belongs to the CcmE/CycJ family.</text>
</comment>
<keyword evidence="15" id="KW-1185">Reference proteome</keyword>
<keyword evidence="3 10" id="KW-0812">Transmembrane</keyword>
<keyword evidence="5 10" id="KW-0201">Cytochrome c-type biogenesis</keyword>
<evidence type="ECO:0000256" key="2">
    <source>
        <dbReference type="ARBA" id="ARBA00022617"/>
    </source>
</evidence>
<dbReference type="GO" id="GO:0017003">
    <property type="term" value="P:protein-heme linkage"/>
    <property type="evidence" value="ECO:0007669"/>
    <property type="project" value="UniProtKB-UniRule"/>
</dbReference>
<feature type="topological domain" description="Cytoplasmic" evidence="10">
    <location>
        <begin position="1"/>
        <end position="8"/>
    </location>
</feature>
<keyword evidence="13" id="KW-0732">Signal</keyword>
<evidence type="ECO:0000256" key="1">
    <source>
        <dbReference type="ARBA" id="ARBA00004370"/>
    </source>
</evidence>
<dbReference type="Gene3D" id="2.40.50.140">
    <property type="entry name" value="Nucleic acid-binding proteins"/>
    <property type="match status" value="1"/>
</dbReference>
<feature type="chain" id="PRO_5023147853" description="Cytochrome c-type biogenesis protein CcmE" evidence="13">
    <location>
        <begin position="24"/>
        <end position="163"/>
    </location>
</feature>
<evidence type="ECO:0000256" key="10">
    <source>
        <dbReference type="HAMAP-Rule" id="MF_01959"/>
    </source>
</evidence>
<gene>
    <name evidence="10 14" type="primary">ccmE</name>
    <name evidence="10" type="synonym">cycJ</name>
    <name evidence="14" type="ORF">E1B00_01180</name>
</gene>
<dbReference type="OrthoDB" id="9793584at2"/>
<protein>
    <recommendedName>
        <fullName evidence="10">Cytochrome c-type biogenesis protein CcmE</fullName>
    </recommendedName>
    <alternativeName>
        <fullName evidence="10">Cytochrome c maturation protein E</fullName>
    </alternativeName>
    <alternativeName>
        <fullName evidence="10">Heme chaperone CcmE</fullName>
    </alternativeName>
</protein>
<dbReference type="EMBL" id="SMDR01000001">
    <property type="protein sequence ID" value="TNJ34430.1"/>
    <property type="molecule type" value="Genomic_DNA"/>
</dbReference>
<dbReference type="SUPFAM" id="SSF82093">
    <property type="entry name" value="Heme chaperone CcmE"/>
    <property type="match status" value="1"/>
</dbReference>
<keyword evidence="2 10" id="KW-0349">Heme</keyword>
<dbReference type="InterPro" id="IPR004329">
    <property type="entry name" value="CcmE"/>
</dbReference>
<dbReference type="PANTHER" id="PTHR34128">
    <property type="entry name" value="CYTOCHROME C-TYPE BIOGENESIS PROTEIN CCME HOMOLOG, MITOCHONDRIAL"/>
    <property type="match status" value="1"/>
</dbReference>
<evidence type="ECO:0000256" key="7">
    <source>
        <dbReference type="ARBA" id="ARBA00022989"/>
    </source>
</evidence>
<feature type="signal peptide" evidence="13">
    <location>
        <begin position="1"/>
        <end position="23"/>
    </location>
</feature>
<evidence type="ECO:0000313" key="15">
    <source>
        <dbReference type="Proteomes" id="UP000305760"/>
    </source>
</evidence>
<keyword evidence="10" id="KW-1003">Cell membrane</keyword>
<keyword evidence="8 10" id="KW-0408">Iron</keyword>
<evidence type="ECO:0000256" key="6">
    <source>
        <dbReference type="ARBA" id="ARBA00022968"/>
    </source>
</evidence>
<dbReference type="PANTHER" id="PTHR34128:SF2">
    <property type="entry name" value="CYTOCHROME C-TYPE BIOGENESIS PROTEIN CCME HOMOLOG, MITOCHONDRIAL"/>
    <property type="match status" value="1"/>
</dbReference>
<feature type="compositionally biased region" description="Low complexity" evidence="12">
    <location>
        <begin position="151"/>
        <end position="163"/>
    </location>
</feature>
<comment type="caution">
    <text evidence="14">The sequence shown here is derived from an EMBL/GenBank/DDBJ whole genome shotgun (WGS) entry which is preliminary data.</text>
</comment>
<dbReference type="GO" id="GO:0017004">
    <property type="term" value="P:cytochrome complex assembly"/>
    <property type="evidence" value="ECO:0007669"/>
    <property type="project" value="UniProtKB-KW"/>
</dbReference>
<dbReference type="Pfam" id="PF03100">
    <property type="entry name" value="CcmE"/>
    <property type="match status" value="1"/>
</dbReference>
<dbReference type="HAMAP" id="MF_01959">
    <property type="entry name" value="CcmE"/>
    <property type="match status" value="1"/>
</dbReference>
<dbReference type="GO" id="GO:0005886">
    <property type="term" value="C:plasma membrane"/>
    <property type="evidence" value="ECO:0007669"/>
    <property type="project" value="UniProtKB-SubCell"/>
</dbReference>
<keyword evidence="4 10" id="KW-0479">Metal-binding</keyword>
<feature type="binding site" description="covalent" evidence="10 11">
    <location>
        <position position="123"/>
    </location>
    <ligand>
        <name>heme</name>
        <dbReference type="ChEBI" id="CHEBI:30413"/>
    </ligand>
</feature>
<evidence type="ECO:0000256" key="9">
    <source>
        <dbReference type="ARBA" id="ARBA00023136"/>
    </source>
</evidence>
<dbReference type="NCBIfam" id="NF009729">
    <property type="entry name" value="PRK13254.1-3"/>
    <property type="match status" value="1"/>
</dbReference>
<evidence type="ECO:0000256" key="5">
    <source>
        <dbReference type="ARBA" id="ARBA00022748"/>
    </source>
</evidence>
<dbReference type="GO" id="GO:0046872">
    <property type="term" value="F:metal ion binding"/>
    <property type="evidence" value="ECO:0007669"/>
    <property type="project" value="UniProtKB-KW"/>
</dbReference>
<evidence type="ECO:0000313" key="14">
    <source>
        <dbReference type="EMBL" id="TNJ34430.1"/>
    </source>
</evidence>
<name>A0A5C4RTC1_9GAMM</name>
<proteinExistence type="inferred from homology"/>
<feature type="region of interest" description="Disordered" evidence="12">
    <location>
        <begin position="137"/>
        <end position="163"/>
    </location>
</feature>
<keyword evidence="9 10" id="KW-0472">Membrane</keyword>
<comment type="subcellular location">
    <subcellularLocation>
        <location evidence="10">Cell membrane</location>
        <topology evidence="10">Single-pass type II membrane protein</topology>
    </subcellularLocation>
    <subcellularLocation>
        <location evidence="1">Membrane</location>
    </subcellularLocation>
</comment>
<feature type="topological domain" description="Extracellular" evidence="10">
    <location>
        <begin position="30"/>
        <end position="163"/>
    </location>
</feature>
<feature type="binding site" description="axial binding residue" evidence="10 11">
    <location>
        <position position="127"/>
    </location>
    <ligand>
        <name>heme</name>
        <dbReference type="ChEBI" id="CHEBI:30413"/>
    </ligand>
    <ligandPart>
        <name>Fe</name>
        <dbReference type="ChEBI" id="CHEBI:18248"/>
    </ligandPart>
</feature>
<evidence type="ECO:0000256" key="8">
    <source>
        <dbReference type="ARBA" id="ARBA00023004"/>
    </source>
</evidence>
<evidence type="ECO:0000256" key="4">
    <source>
        <dbReference type="ARBA" id="ARBA00022723"/>
    </source>
</evidence>
<keyword evidence="6 10" id="KW-0735">Signal-anchor</keyword>
<dbReference type="RefSeq" id="WP_139444839.1">
    <property type="nucleotide sequence ID" value="NZ_SMDR01000001.1"/>
</dbReference>
<sequence length="163" mass="17520">MNPTRKRRLLLILALLAASGVAAALVALALRENITYLYTPSQVFAGEAADQAVFRLGGMVAKDSLKREDGTLKVQFGVTDGDAVMTAYYEGILPDLFRENQAVIATGRREGDVFIATQVLAKHDEQYMPREVAEAMGKAHDKHKVDDKAADGAPADGAKPGAY</sequence>
<evidence type="ECO:0000256" key="3">
    <source>
        <dbReference type="ARBA" id="ARBA00022692"/>
    </source>
</evidence>
<dbReference type="GO" id="GO:0020037">
    <property type="term" value="F:heme binding"/>
    <property type="evidence" value="ECO:0007669"/>
    <property type="project" value="InterPro"/>
</dbReference>